<dbReference type="RefSeq" id="WP_117485449.1">
    <property type="nucleotide sequence ID" value="NZ_QVIG01000001.1"/>
</dbReference>
<dbReference type="Pfam" id="PF19298">
    <property type="entry name" value="KshA_C"/>
    <property type="match status" value="1"/>
</dbReference>
<dbReference type="GO" id="GO:0008203">
    <property type="term" value="P:cholesterol metabolic process"/>
    <property type="evidence" value="ECO:0007669"/>
    <property type="project" value="InterPro"/>
</dbReference>
<evidence type="ECO:0000256" key="9">
    <source>
        <dbReference type="ARBA" id="ARBA00030944"/>
    </source>
</evidence>
<evidence type="ECO:0000256" key="10">
    <source>
        <dbReference type="ARBA" id="ARBA00046982"/>
    </source>
</evidence>
<dbReference type="AlphaFoldDB" id="A0A372ZLR9"/>
<comment type="subunit">
    <text evidence="10">Homotrimer. The two-component system 3-ketosteroid-9-alpha-monooxygenase is composed of an oxygenase component KshA and a reductase component KshB.</text>
</comment>
<sequence>MRVSKHVHPVSSRPTAADVALPPALPYPDGWSALAFSAELRPGTVLTRQLAGEDVVLYRLRNGRLRAIRPYCPHLGAHLGLAAVEGDHLVCPFHRFAFDAEGRCVRTGYGTQPPKAALTPLPVREVNEAVFVWRHHDGREPDWEIPSWHRIDDGRQPLRYTSFEMPGYAQDVMENSFDLGHFVTLHGWPQGELAKPVEFDGTTFHISMLVRETFPLLGLREVQVEVDGYGLTALHTDVHTPSLGLEICSLVMATQVAPGRMQLRQASRFVMSEPSGLPPVVARTVSRAVTRLLAGPMFKRNLEFTAADFPIWSTKRYMSPPKLAPGDGPIGAMRHWARQFYPPDRQAHLPGPAALTDRDGPGANGSSTPDGAANGHGPNGSSTPDGDAAPSRTPAEAPGTAPSGAARS</sequence>
<dbReference type="Proteomes" id="UP000263377">
    <property type="component" value="Unassembled WGS sequence"/>
</dbReference>
<name>A0A372ZLR9_9ACTN</name>
<feature type="region of interest" description="Disordered" evidence="11">
    <location>
        <begin position="343"/>
        <end position="408"/>
    </location>
</feature>
<dbReference type="PROSITE" id="PS51296">
    <property type="entry name" value="RIESKE"/>
    <property type="match status" value="1"/>
</dbReference>
<keyword evidence="5" id="KW-0560">Oxidoreductase</keyword>
<dbReference type="Pfam" id="PF00355">
    <property type="entry name" value="Rieske"/>
    <property type="match status" value="1"/>
</dbReference>
<evidence type="ECO:0000256" key="6">
    <source>
        <dbReference type="ARBA" id="ARBA00023004"/>
    </source>
</evidence>
<dbReference type="GO" id="GO:0004497">
    <property type="term" value="F:monooxygenase activity"/>
    <property type="evidence" value="ECO:0007669"/>
    <property type="project" value="UniProtKB-ARBA"/>
</dbReference>
<dbReference type="EMBL" id="QVIG01000001">
    <property type="protein sequence ID" value="RGD56828.1"/>
    <property type="molecule type" value="Genomic_DNA"/>
</dbReference>
<comment type="cofactor">
    <cofactor evidence="1">
        <name>Fe cation</name>
        <dbReference type="ChEBI" id="CHEBI:24875"/>
    </cofactor>
</comment>
<dbReference type="PANTHER" id="PTHR21266:SF60">
    <property type="entry name" value="3-KETOSTEROID-9-ALPHA-MONOOXYGENASE, OXYGENASE COMPONENT"/>
    <property type="match status" value="1"/>
</dbReference>
<organism evidence="13 14">
    <name type="scientific">Kitasatospora xanthocidica</name>
    <dbReference type="NCBI Taxonomy" id="83382"/>
    <lineage>
        <taxon>Bacteria</taxon>
        <taxon>Bacillati</taxon>
        <taxon>Actinomycetota</taxon>
        <taxon>Actinomycetes</taxon>
        <taxon>Kitasatosporales</taxon>
        <taxon>Streptomycetaceae</taxon>
        <taxon>Kitasatospora</taxon>
    </lineage>
</organism>
<dbReference type="GO" id="GO:0016705">
    <property type="term" value="F:oxidoreductase activity, acting on paired donors, with incorporation or reduction of molecular oxygen"/>
    <property type="evidence" value="ECO:0007669"/>
    <property type="project" value="UniProtKB-ARBA"/>
</dbReference>
<evidence type="ECO:0000259" key="12">
    <source>
        <dbReference type="PROSITE" id="PS51296"/>
    </source>
</evidence>
<accession>A0A372ZLR9</accession>
<keyword evidence="8" id="KW-0753">Steroid metabolism</keyword>
<evidence type="ECO:0000256" key="5">
    <source>
        <dbReference type="ARBA" id="ARBA00023002"/>
    </source>
</evidence>
<keyword evidence="4" id="KW-0442">Lipid degradation</keyword>
<keyword evidence="14" id="KW-1185">Reference proteome</keyword>
<dbReference type="InterPro" id="IPR036922">
    <property type="entry name" value="Rieske_2Fe-2S_sf"/>
</dbReference>
<dbReference type="GO" id="GO:0016042">
    <property type="term" value="P:lipid catabolic process"/>
    <property type="evidence" value="ECO:0007669"/>
    <property type="project" value="UniProtKB-KW"/>
</dbReference>
<evidence type="ECO:0000256" key="4">
    <source>
        <dbReference type="ARBA" id="ARBA00022963"/>
    </source>
</evidence>
<dbReference type="InterPro" id="IPR045605">
    <property type="entry name" value="KshA-like_C"/>
</dbReference>
<comment type="caution">
    <text evidence="13">The sequence shown here is derived from an EMBL/GenBank/DDBJ whole genome shotgun (WGS) entry which is preliminary data.</text>
</comment>
<dbReference type="GO" id="GO:0051537">
    <property type="term" value="F:2 iron, 2 sulfur cluster binding"/>
    <property type="evidence" value="ECO:0007669"/>
    <property type="project" value="UniProtKB-KW"/>
</dbReference>
<feature type="domain" description="Rieske" evidence="12">
    <location>
        <begin position="32"/>
        <end position="132"/>
    </location>
</feature>
<evidence type="ECO:0000256" key="8">
    <source>
        <dbReference type="ARBA" id="ARBA00023221"/>
    </source>
</evidence>
<evidence type="ECO:0000256" key="11">
    <source>
        <dbReference type="SAM" id="MobiDB-lite"/>
    </source>
</evidence>
<keyword evidence="3" id="KW-0479">Metal-binding</keyword>
<reference evidence="13 14" key="1">
    <citation type="submission" date="2018-08" db="EMBL/GenBank/DDBJ databases">
        <title>Diversity &amp; Physiological Properties of Lignin-Decomposing Actinobacteria from Soil.</title>
        <authorList>
            <person name="Roh S.G."/>
            <person name="Kim S.B."/>
        </authorList>
    </citation>
    <scope>NUCLEOTIDE SEQUENCE [LARGE SCALE GENOMIC DNA]</scope>
    <source>
        <strain evidence="13 14">MMS17-GH009</strain>
    </source>
</reference>
<protein>
    <recommendedName>
        <fullName evidence="9">Rieske-type oxygenase</fullName>
    </recommendedName>
</protein>
<evidence type="ECO:0000256" key="7">
    <source>
        <dbReference type="ARBA" id="ARBA00023014"/>
    </source>
</evidence>
<dbReference type="PANTHER" id="PTHR21266">
    <property type="entry name" value="IRON-SULFUR DOMAIN CONTAINING PROTEIN"/>
    <property type="match status" value="1"/>
</dbReference>
<dbReference type="GO" id="GO:0005737">
    <property type="term" value="C:cytoplasm"/>
    <property type="evidence" value="ECO:0007669"/>
    <property type="project" value="TreeGrafter"/>
</dbReference>
<evidence type="ECO:0000313" key="13">
    <source>
        <dbReference type="EMBL" id="RGD56828.1"/>
    </source>
</evidence>
<keyword evidence="6" id="KW-0408">Iron</keyword>
<keyword evidence="8" id="KW-0443">Lipid metabolism</keyword>
<dbReference type="InterPro" id="IPR017941">
    <property type="entry name" value="Rieske_2Fe-2S"/>
</dbReference>
<keyword evidence="7" id="KW-0411">Iron-sulfur</keyword>
<gene>
    <name evidence="13" type="ORF">DR950_02625</name>
</gene>
<evidence type="ECO:0000256" key="2">
    <source>
        <dbReference type="ARBA" id="ARBA00022714"/>
    </source>
</evidence>
<proteinExistence type="predicted"/>
<dbReference type="SUPFAM" id="SSF50022">
    <property type="entry name" value="ISP domain"/>
    <property type="match status" value="1"/>
</dbReference>
<keyword evidence="2" id="KW-0001">2Fe-2S</keyword>
<dbReference type="GO" id="GO:0046872">
    <property type="term" value="F:metal ion binding"/>
    <property type="evidence" value="ECO:0007669"/>
    <property type="project" value="UniProtKB-KW"/>
</dbReference>
<dbReference type="Gene3D" id="2.102.10.10">
    <property type="entry name" value="Rieske [2Fe-2S] iron-sulphur domain"/>
    <property type="match status" value="1"/>
</dbReference>
<dbReference type="SUPFAM" id="SSF55961">
    <property type="entry name" value="Bet v1-like"/>
    <property type="match status" value="1"/>
</dbReference>
<evidence type="ECO:0000313" key="14">
    <source>
        <dbReference type="Proteomes" id="UP000263377"/>
    </source>
</evidence>
<dbReference type="Gene3D" id="3.90.380.10">
    <property type="entry name" value="Naphthalene 1,2-dioxygenase Alpha Subunit, Chain A, domain 1"/>
    <property type="match status" value="1"/>
</dbReference>
<dbReference type="CDD" id="cd03469">
    <property type="entry name" value="Rieske_RO_Alpha_N"/>
    <property type="match status" value="1"/>
</dbReference>
<dbReference type="InterPro" id="IPR050584">
    <property type="entry name" value="Cholesterol_7-desaturase"/>
</dbReference>
<evidence type="ECO:0000256" key="3">
    <source>
        <dbReference type="ARBA" id="ARBA00022723"/>
    </source>
</evidence>
<evidence type="ECO:0000256" key="1">
    <source>
        <dbReference type="ARBA" id="ARBA00001962"/>
    </source>
</evidence>